<evidence type="ECO:0000313" key="4">
    <source>
        <dbReference type="EMBL" id="VFK09301.1"/>
    </source>
</evidence>
<name>A0A450VWW2_9GAMM</name>
<dbReference type="EMBL" id="CAADFA010000392">
    <property type="protein sequence ID" value="VFJ65339.1"/>
    <property type="molecule type" value="Genomic_DNA"/>
</dbReference>
<dbReference type="PROSITE" id="PS50104">
    <property type="entry name" value="TIR"/>
    <property type="match status" value="1"/>
</dbReference>
<dbReference type="SUPFAM" id="SSF52200">
    <property type="entry name" value="Toll/Interleukin receptor TIR domain"/>
    <property type="match status" value="1"/>
</dbReference>
<dbReference type="Pfam" id="PF13676">
    <property type="entry name" value="TIR_2"/>
    <property type="match status" value="1"/>
</dbReference>
<dbReference type="EMBL" id="CAADFL010000101">
    <property type="protein sequence ID" value="VFK09301.1"/>
    <property type="molecule type" value="Genomic_DNA"/>
</dbReference>
<feature type="domain" description="TIR" evidence="1">
    <location>
        <begin position="3"/>
        <end position="172"/>
    </location>
</feature>
<dbReference type="EMBL" id="CAADEZ010000382">
    <property type="protein sequence ID" value="VFJ65453.1"/>
    <property type="molecule type" value="Genomic_DNA"/>
</dbReference>
<gene>
    <name evidence="3" type="ORF">BECKFM1743A_GA0114220_103822</name>
    <name evidence="4" type="ORF">BECKFM1743B_GA0114221_101012</name>
    <name evidence="2" type="ORF">BECKFM1743C_GA0114222_103922</name>
</gene>
<proteinExistence type="predicted"/>
<reference evidence="4" key="1">
    <citation type="submission" date="2019-02" db="EMBL/GenBank/DDBJ databases">
        <authorList>
            <person name="Gruber-Vodicka R. H."/>
            <person name="Seah K. B. B."/>
        </authorList>
    </citation>
    <scope>NUCLEOTIDE SEQUENCE</scope>
    <source>
        <strain evidence="3">BECK_BZ163</strain>
        <strain evidence="4">BECK_BZ164</strain>
        <strain evidence="2">BECK_BZ165</strain>
    </source>
</reference>
<dbReference type="AlphaFoldDB" id="A0A450VWW2"/>
<dbReference type="Gene3D" id="3.40.50.10140">
    <property type="entry name" value="Toll/interleukin-1 receptor homology (TIR) domain"/>
    <property type="match status" value="1"/>
</dbReference>
<dbReference type="SMART" id="SM00255">
    <property type="entry name" value="TIR"/>
    <property type="match status" value="1"/>
</dbReference>
<dbReference type="GO" id="GO:0007165">
    <property type="term" value="P:signal transduction"/>
    <property type="evidence" value="ECO:0007669"/>
    <property type="project" value="InterPro"/>
</dbReference>
<protein>
    <submittedName>
        <fullName evidence="4">TIR domain-containing protein</fullName>
    </submittedName>
</protein>
<evidence type="ECO:0000259" key="1">
    <source>
        <dbReference type="PROSITE" id="PS50104"/>
    </source>
</evidence>
<dbReference type="InterPro" id="IPR000157">
    <property type="entry name" value="TIR_dom"/>
</dbReference>
<sequence length="332" mass="38000">MTDRYNAFISYAWRDNQPFQENGQGWVSVLADRLNKLLSRELPRAFSQDTIWLDYEKLRGGNRVSDTIRERLHQSRLLIPILSKGWLDSPWCRDELEIFLGQHGPDSKRLFPVWMEPVQGLPAPLDDLLKYKFWYQDEKKQPRTRWFPDPDPTDRDYGRILQDFAQDLAARLEVIAKEESPEPLGTPAKPAAPVRPEGQHVVLVNGGDDDWELVRAVARRLDKDHGLGYVLPLRQGSGLKSSDVDRDLRDKLGLCDNVLLVYHKGPEHQVHRYLTDTLRAIPRRPKSAPPLNITLCHPRGSEFGFKLPCMRVLECSGAALDDCARQLAGLLV</sequence>
<evidence type="ECO:0000313" key="3">
    <source>
        <dbReference type="EMBL" id="VFJ65453.1"/>
    </source>
</evidence>
<dbReference type="InterPro" id="IPR035897">
    <property type="entry name" value="Toll_tir_struct_dom_sf"/>
</dbReference>
<accession>A0A450VWW2</accession>
<organism evidence="4">
    <name type="scientific">Candidatus Kentrum sp. FM</name>
    <dbReference type="NCBI Taxonomy" id="2126340"/>
    <lineage>
        <taxon>Bacteria</taxon>
        <taxon>Pseudomonadati</taxon>
        <taxon>Pseudomonadota</taxon>
        <taxon>Gammaproteobacteria</taxon>
        <taxon>Candidatus Kentrum</taxon>
    </lineage>
</organism>
<evidence type="ECO:0000313" key="2">
    <source>
        <dbReference type="EMBL" id="VFJ65339.1"/>
    </source>
</evidence>